<sequence>MTNGQTTKNTRSFLGKAFSYLNTAISHPKFGSRSDKFTVVVVITKSPSADSFLEQRKSLLRQGVKIISVVYNDVDPKLLAKSVTEKNDDYLIALRGSSELPLAGASVSSAICELSTNYPGIEAALEYDQLKKAYISSISDVKSISLLGPIMVTPIATMAKITWAGANSNLVTDYALSWTPEHGELVQAQGTKTERIIKGLRPGTAYALEITPIVKMRFKIS</sequence>
<protein>
    <submittedName>
        <fullName evidence="1">Oidioi.mRNA.OKI2018_I69.chr2.g7651.t1.cds</fullName>
    </submittedName>
</protein>
<dbReference type="InterPro" id="IPR013783">
    <property type="entry name" value="Ig-like_fold"/>
</dbReference>
<dbReference type="Gene3D" id="2.60.40.10">
    <property type="entry name" value="Immunoglobulins"/>
    <property type="match status" value="1"/>
</dbReference>
<dbReference type="EMBL" id="OU015567">
    <property type="protein sequence ID" value="CAG5113557.1"/>
    <property type="molecule type" value="Genomic_DNA"/>
</dbReference>
<dbReference type="SUPFAM" id="SSF53300">
    <property type="entry name" value="vWA-like"/>
    <property type="match status" value="1"/>
</dbReference>
<evidence type="ECO:0000313" key="2">
    <source>
        <dbReference type="Proteomes" id="UP001158576"/>
    </source>
</evidence>
<dbReference type="SUPFAM" id="SSF49265">
    <property type="entry name" value="Fibronectin type III"/>
    <property type="match status" value="1"/>
</dbReference>
<dbReference type="Proteomes" id="UP001158576">
    <property type="component" value="Chromosome 2"/>
</dbReference>
<organism evidence="1 2">
    <name type="scientific">Oikopleura dioica</name>
    <name type="common">Tunicate</name>
    <dbReference type="NCBI Taxonomy" id="34765"/>
    <lineage>
        <taxon>Eukaryota</taxon>
        <taxon>Metazoa</taxon>
        <taxon>Chordata</taxon>
        <taxon>Tunicata</taxon>
        <taxon>Appendicularia</taxon>
        <taxon>Copelata</taxon>
        <taxon>Oikopleuridae</taxon>
        <taxon>Oikopleura</taxon>
    </lineage>
</organism>
<evidence type="ECO:0000313" key="1">
    <source>
        <dbReference type="EMBL" id="CAG5113557.1"/>
    </source>
</evidence>
<accession>A0ABN7TDM8</accession>
<gene>
    <name evidence="1" type="ORF">OKIOD_LOCUS16416</name>
</gene>
<reference evidence="1 2" key="1">
    <citation type="submission" date="2021-04" db="EMBL/GenBank/DDBJ databases">
        <authorList>
            <person name="Bliznina A."/>
        </authorList>
    </citation>
    <scope>NUCLEOTIDE SEQUENCE [LARGE SCALE GENOMIC DNA]</scope>
</reference>
<dbReference type="InterPro" id="IPR036465">
    <property type="entry name" value="vWFA_dom_sf"/>
</dbReference>
<name>A0ABN7TDM8_OIKDI</name>
<dbReference type="Gene3D" id="3.40.50.410">
    <property type="entry name" value="von Willebrand factor, type A domain"/>
    <property type="match status" value="1"/>
</dbReference>
<proteinExistence type="predicted"/>
<dbReference type="InterPro" id="IPR036116">
    <property type="entry name" value="FN3_sf"/>
</dbReference>
<keyword evidence="2" id="KW-1185">Reference proteome</keyword>